<proteinExistence type="predicted"/>
<dbReference type="InterPro" id="IPR002525">
    <property type="entry name" value="Transp_IS110-like_N"/>
</dbReference>
<dbReference type="InterPro" id="IPR003346">
    <property type="entry name" value="Transposase_20"/>
</dbReference>
<dbReference type="EMBL" id="QXWZ01000007">
    <property type="protein sequence ID" value="NBI78453.1"/>
    <property type="molecule type" value="Genomic_DNA"/>
</dbReference>
<dbReference type="InterPro" id="IPR047650">
    <property type="entry name" value="Transpos_IS110"/>
</dbReference>
<evidence type="ECO:0000259" key="1">
    <source>
        <dbReference type="Pfam" id="PF01548"/>
    </source>
</evidence>
<sequence>MNAVGIDVSRRKSTVAIMRPFGEVAAESFKVSHTEAELRSLACFFEKLPGETRIVMEYTGSYWQPITKVLHDAGLYVSVVNVLLIYKYGNNFIRKGTTDKLDAVKIAIYCLDRWTTLERYAPADQIRQMLKTCRRQYDQYIKLKVNLKNNLTSLLDGTFPGLNTLFKSAPRDTDGHEKWVDFAAKFWHRECVCGSTEKAFINQYRKWYGKAGYRFSKEKAVSIYAHAASQVSTLPMADAVKRLVTLAVDQLNTIIKTVSSIQHEMLTLASQLPEYPVVMQMFGVGPVLGPQLLTEVGDVRRFDRKQSLVAFAAVDAPPCQPGSFESRNRHISKRGSPRLRKTLFQVMPALIQHAPADDPVFQFLDRKRQEGKLYYVYMTAAVNKFLRIYYGTVTAYLSKL</sequence>
<gene>
    <name evidence="3" type="ORF">D3Z39_06135</name>
</gene>
<dbReference type="AlphaFoldDB" id="A0A845RFP8"/>
<protein>
    <submittedName>
        <fullName evidence="3">IS110 family transposase</fullName>
    </submittedName>
</protein>
<organism evidence="3 4">
    <name type="scientific">Anaerotruncus colihominis</name>
    <dbReference type="NCBI Taxonomy" id="169435"/>
    <lineage>
        <taxon>Bacteria</taxon>
        <taxon>Bacillati</taxon>
        <taxon>Bacillota</taxon>
        <taxon>Clostridia</taxon>
        <taxon>Eubacteriales</taxon>
        <taxon>Oscillospiraceae</taxon>
        <taxon>Anaerotruncus</taxon>
    </lineage>
</organism>
<evidence type="ECO:0000259" key="2">
    <source>
        <dbReference type="Pfam" id="PF02371"/>
    </source>
</evidence>
<feature type="domain" description="Transposase IS116/IS110/IS902 C-terminal" evidence="2">
    <location>
        <begin position="277"/>
        <end position="355"/>
    </location>
</feature>
<comment type="caution">
    <text evidence="3">The sequence shown here is derived from an EMBL/GenBank/DDBJ whole genome shotgun (WGS) entry which is preliminary data.</text>
</comment>
<dbReference type="OrthoDB" id="9811278at2"/>
<dbReference type="PANTHER" id="PTHR33055">
    <property type="entry name" value="TRANSPOSASE FOR INSERTION SEQUENCE ELEMENT IS1111A"/>
    <property type="match status" value="1"/>
</dbReference>
<dbReference type="GO" id="GO:0003677">
    <property type="term" value="F:DNA binding"/>
    <property type="evidence" value="ECO:0007669"/>
    <property type="project" value="InterPro"/>
</dbReference>
<dbReference type="Proteomes" id="UP000446348">
    <property type="component" value="Unassembled WGS sequence"/>
</dbReference>
<dbReference type="Pfam" id="PF01548">
    <property type="entry name" value="DEDD_Tnp_IS110"/>
    <property type="match status" value="1"/>
</dbReference>
<evidence type="ECO:0000313" key="3">
    <source>
        <dbReference type="EMBL" id="NBI78453.1"/>
    </source>
</evidence>
<name>A0A845RFP8_9FIRM</name>
<dbReference type="GO" id="GO:0004803">
    <property type="term" value="F:transposase activity"/>
    <property type="evidence" value="ECO:0007669"/>
    <property type="project" value="InterPro"/>
</dbReference>
<accession>A0A845RFP8</accession>
<reference evidence="3 4" key="1">
    <citation type="submission" date="2018-08" db="EMBL/GenBank/DDBJ databases">
        <title>Murine metabolic-syndrome-specific gut microbial biobank.</title>
        <authorList>
            <person name="Liu C."/>
        </authorList>
    </citation>
    <scope>NUCLEOTIDE SEQUENCE [LARGE SCALE GENOMIC DNA]</scope>
    <source>
        <strain evidence="3 4">X69</strain>
    </source>
</reference>
<dbReference type="Pfam" id="PF02371">
    <property type="entry name" value="Transposase_20"/>
    <property type="match status" value="1"/>
</dbReference>
<dbReference type="RefSeq" id="WP_160209295.1">
    <property type="nucleotide sequence ID" value="NZ_JBCLRJ010000004.1"/>
</dbReference>
<dbReference type="GO" id="GO:0006313">
    <property type="term" value="P:DNA transposition"/>
    <property type="evidence" value="ECO:0007669"/>
    <property type="project" value="InterPro"/>
</dbReference>
<dbReference type="NCBIfam" id="NF033542">
    <property type="entry name" value="transpos_IS110"/>
    <property type="match status" value="1"/>
</dbReference>
<evidence type="ECO:0000313" key="4">
    <source>
        <dbReference type="Proteomes" id="UP000446348"/>
    </source>
</evidence>
<dbReference type="PANTHER" id="PTHR33055:SF3">
    <property type="entry name" value="PUTATIVE TRANSPOSASE FOR IS117-RELATED"/>
    <property type="match status" value="1"/>
</dbReference>
<feature type="domain" description="Transposase IS110-like N-terminal" evidence="1">
    <location>
        <begin position="4"/>
        <end position="160"/>
    </location>
</feature>